<protein>
    <submittedName>
        <fullName evidence="2">Uncharacterized protein</fullName>
    </submittedName>
</protein>
<evidence type="ECO:0000313" key="2">
    <source>
        <dbReference type="RefSeq" id="XP_056694055.1"/>
    </source>
</evidence>
<organism evidence="1 2">
    <name type="scientific">Spinacia oleracea</name>
    <name type="common">Spinach</name>
    <dbReference type="NCBI Taxonomy" id="3562"/>
    <lineage>
        <taxon>Eukaryota</taxon>
        <taxon>Viridiplantae</taxon>
        <taxon>Streptophyta</taxon>
        <taxon>Embryophyta</taxon>
        <taxon>Tracheophyta</taxon>
        <taxon>Spermatophyta</taxon>
        <taxon>Magnoliopsida</taxon>
        <taxon>eudicotyledons</taxon>
        <taxon>Gunneridae</taxon>
        <taxon>Pentapetalae</taxon>
        <taxon>Caryophyllales</taxon>
        <taxon>Chenopodiaceae</taxon>
        <taxon>Chenopodioideae</taxon>
        <taxon>Anserineae</taxon>
        <taxon>Spinacia</taxon>
    </lineage>
</organism>
<name>A0ABM3REM0_SPIOL</name>
<dbReference type="Proteomes" id="UP000813463">
    <property type="component" value="Chromosome 3"/>
</dbReference>
<sequence>MKVLRFLEPWRCLILVAQKVFKSESRDQVLEEEITLKEISGPQPSRVELQSKLNEVNKENHVLTNRGDTVQEESNALKSLMSSVEDDLNELKAFKEVFLQCFSKDGTLRENTSTI</sequence>
<reference evidence="1" key="1">
    <citation type="journal article" date="2021" name="Nat. Commun.">
        <title>Genomic analyses provide insights into spinach domestication and the genetic basis of agronomic traits.</title>
        <authorList>
            <person name="Cai X."/>
            <person name="Sun X."/>
            <person name="Xu C."/>
            <person name="Sun H."/>
            <person name="Wang X."/>
            <person name="Ge C."/>
            <person name="Zhang Z."/>
            <person name="Wang Q."/>
            <person name="Fei Z."/>
            <person name="Jiao C."/>
            <person name="Wang Q."/>
        </authorList>
    </citation>
    <scope>NUCLEOTIDE SEQUENCE [LARGE SCALE GENOMIC DNA]</scope>
    <source>
        <strain evidence="1">cv. Varoflay</strain>
    </source>
</reference>
<accession>A0ABM3REM0</accession>
<gene>
    <name evidence="2" type="primary">LOC130469097</name>
</gene>
<dbReference type="GeneID" id="130469097"/>
<proteinExistence type="predicted"/>
<keyword evidence="1" id="KW-1185">Reference proteome</keyword>
<evidence type="ECO:0000313" key="1">
    <source>
        <dbReference type="Proteomes" id="UP000813463"/>
    </source>
</evidence>
<dbReference type="RefSeq" id="XP_056694055.1">
    <property type="nucleotide sequence ID" value="XM_056838077.1"/>
</dbReference>
<reference evidence="2" key="2">
    <citation type="submission" date="2025-08" db="UniProtKB">
        <authorList>
            <consortium name="RefSeq"/>
        </authorList>
    </citation>
    <scope>IDENTIFICATION</scope>
    <source>
        <tissue evidence="2">Leaf</tissue>
    </source>
</reference>